<name>A0A0D2DQV3_9EURO</name>
<gene>
    <name evidence="2" type="ORF">Z517_06821</name>
</gene>
<dbReference type="RefSeq" id="XP_013284014.1">
    <property type="nucleotide sequence ID" value="XM_013428560.1"/>
</dbReference>
<evidence type="ECO:0000256" key="1">
    <source>
        <dbReference type="SAM" id="MobiDB-lite"/>
    </source>
</evidence>
<dbReference type="EMBL" id="KN846972">
    <property type="protein sequence ID" value="KIW80206.1"/>
    <property type="molecule type" value="Genomic_DNA"/>
</dbReference>
<dbReference type="PANTHER" id="PTHR37012">
    <property type="entry name" value="B-ZIP TRANSCRIPTION FACTOR (EUROFUNG)-RELATED"/>
    <property type="match status" value="1"/>
</dbReference>
<dbReference type="Proteomes" id="UP000053029">
    <property type="component" value="Unassembled WGS sequence"/>
</dbReference>
<evidence type="ECO:0000313" key="2">
    <source>
        <dbReference type="EMBL" id="KIW80206.1"/>
    </source>
</evidence>
<evidence type="ECO:0008006" key="4">
    <source>
        <dbReference type="Google" id="ProtNLM"/>
    </source>
</evidence>
<feature type="region of interest" description="Disordered" evidence="1">
    <location>
        <begin position="1"/>
        <end position="27"/>
    </location>
</feature>
<dbReference type="GeneID" id="25306311"/>
<evidence type="ECO:0000313" key="3">
    <source>
        <dbReference type="Proteomes" id="UP000053029"/>
    </source>
</evidence>
<dbReference type="VEuPathDB" id="FungiDB:Z517_06821"/>
<proteinExistence type="predicted"/>
<keyword evidence="3" id="KW-1185">Reference proteome</keyword>
<dbReference type="AlphaFoldDB" id="A0A0D2DQV3"/>
<accession>A0A0D2DQV3</accession>
<dbReference type="HOGENOM" id="CLU_834295_0_0_1"/>
<protein>
    <recommendedName>
        <fullName evidence="4">BZIP domain-containing protein</fullName>
    </recommendedName>
</protein>
<sequence>MPRRRAASPRPPDEGESAPKSGWKDKLTAQQLNRKRAADRLLVRENRNKARQTIASLQQRVELLSSQQPDRSVSELLVENKTLEAERDNLRIPWEDAHLLFEVRPGGSCPGAPTTLLSTTTGTQSIDAHTRAYVEASLAVTIASGHDQRPQAEVNHEPGLNAPFNLITELDFRMAVPNSPSPFPEICAALQRPNLESNFSDAEFLEAIMIWRSNTSYSGSVYNVSSRLFHIHRPPSCGPRKRLRNLAHTRGILHLLVQDLEASEPSSVPVCDSMVPTNAPEDDDSLATTKRELAIATYGEVRFWKYGSRLGRIVMFWVLYRILTVCLPPPPSA</sequence>
<reference evidence="2 3" key="1">
    <citation type="submission" date="2015-01" db="EMBL/GenBank/DDBJ databases">
        <title>The Genome Sequence of Fonsecaea pedrosoi CBS 271.37.</title>
        <authorList>
            <consortium name="The Broad Institute Genomics Platform"/>
            <person name="Cuomo C."/>
            <person name="de Hoog S."/>
            <person name="Gorbushina A."/>
            <person name="Stielow B."/>
            <person name="Teixiera M."/>
            <person name="Abouelleil A."/>
            <person name="Chapman S.B."/>
            <person name="Priest M."/>
            <person name="Young S.K."/>
            <person name="Wortman J."/>
            <person name="Nusbaum C."/>
            <person name="Birren B."/>
        </authorList>
    </citation>
    <scope>NUCLEOTIDE SEQUENCE [LARGE SCALE GENOMIC DNA]</scope>
    <source>
        <strain evidence="2 3">CBS 271.37</strain>
    </source>
</reference>
<organism evidence="2 3">
    <name type="scientific">Fonsecaea pedrosoi CBS 271.37</name>
    <dbReference type="NCBI Taxonomy" id="1442368"/>
    <lineage>
        <taxon>Eukaryota</taxon>
        <taxon>Fungi</taxon>
        <taxon>Dikarya</taxon>
        <taxon>Ascomycota</taxon>
        <taxon>Pezizomycotina</taxon>
        <taxon>Eurotiomycetes</taxon>
        <taxon>Chaetothyriomycetidae</taxon>
        <taxon>Chaetothyriales</taxon>
        <taxon>Herpotrichiellaceae</taxon>
        <taxon>Fonsecaea</taxon>
    </lineage>
</organism>
<dbReference type="PANTHER" id="PTHR37012:SF2">
    <property type="entry name" value="BZIP DOMAIN-CONTAINING PROTEIN-RELATED"/>
    <property type="match status" value="1"/>
</dbReference>
<dbReference type="OrthoDB" id="4511102at2759"/>
<dbReference type="CDD" id="cd14686">
    <property type="entry name" value="bZIP"/>
    <property type="match status" value="1"/>
</dbReference>